<dbReference type="GO" id="GO:0001664">
    <property type="term" value="F:G protein-coupled receptor binding"/>
    <property type="evidence" value="ECO:0007669"/>
    <property type="project" value="TreeGrafter"/>
</dbReference>
<evidence type="ECO:0000313" key="9">
    <source>
        <dbReference type="Proteomes" id="UP000789759"/>
    </source>
</evidence>
<dbReference type="Pfam" id="PF00503">
    <property type="entry name" value="G-alpha"/>
    <property type="match status" value="1"/>
</dbReference>
<dbReference type="GO" id="GO:0003924">
    <property type="term" value="F:GTPase activity"/>
    <property type="evidence" value="ECO:0007669"/>
    <property type="project" value="InterPro"/>
</dbReference>
<keyword evidence="4" id="KW-0807">Transducer</keyword>
<feature type="region of interest" description="Disordered" evidence="7">
    <location>
        <begin position="1"/>
        <end position="47"/>
    </location>
</feature>
<dbReference type="GO" id="GO:0005834">
    <property type="term" value="C:heterotrimeric G-protein complex"/>
    <property type="evidence" value="ECO:0007669"/>
    <property type="project" value="TreeGrafter"/>
</dbReference>
<dbReference type="Gene3D" id="1.10.400.10">
    <property type="entry name" value="GI Alpha 1, domain 2-like"/>
    <property type="match status" value="1"/>
</dbReference>
<dbReference type="Proteomes" id="UP000789759">
    <property type="component" value="Unassembled WGS sequence"/>
</dbReference>
<evidence type="ECO:0000256" key="3">
    <source>
        <dbReference type="ARBA" id="ARBA00023134"/>
    </source>
</evidence>
<dbReference type="PROSITE" id="PS51882">
    <property type="entry name" value="G_ALPHA"/>
    <property type="match status" value="1"/>
</dbReference>
<evidence type="ECO:0000256" key="5">
    <source>
        <dbReference type="PIRSR" id="PIRSR601019-1"/>
    </source>
</evidence>
<dbReference type="GO" id="GO:0007188">
    <property type="term" value="P:adenylate cyclase-modulating G protein-coupled receptor signaling pathway"/>
    <property type="evidence" value="ECO:0007669"/>
    <property type="project" value="TreeGrafter"/>
</dbReference>
<dbReference type="PANTHER" id="PTHR10218:SF360">
    <property type="entry name" value="GUANINE NUCLEOTIDE-BINDING PROTEIN SUBUNIT ALPHA HOMOLOG"/>
    <property type="match status" value="1"/>
</dbReference>
<sequence>MASTQSASINDMGDPLRPYVPVNETPEEKRKRINLEKQAKKRSDAIDKQLKAEREEKDKQKTAKLLLLGSSESGKTTVLKQLKIIHGQGLSDERQRYRRIVHLNVLTAIKALANALTALGYPIKPENKQHLDRIVNLSTIKNTLNRNSITVQAAIRDQQLDDNSQDLFMENINSVIALWNDPAIKQCYNSASEIGLQDSAKYFLDNVGRFGKDNYLPTDEDILQARIRTVGVAEHRFEIADVIYRIFDVGGHRSQRHFWAPYFDDVNAIIFMAAISAFDQTLEDSDINRMDDSIQLFEEICNNPLMINTHIILFLNKIDILKHKLEDVKVKVNDYFPEYQGDNKFQSVSKFFQRKFLSRNNNDEKHIYVHFTHATDTKQMRVIVASVNDIVQRMNLKASGLI</sequence>
<dbReference type="SMART" id="SM00275">
    <property type="entry name" value="G_alpha"/>
    <property type="match status" value="1"/>
</dbReference>
<feature type="binding site" evidence="5">
    <location>
        <position position="374"/>
    </location>
    <ligand>
        <name>GTP</name>
        <dbReference type="ChEBI" id="CHEBI:37565"/>
    </ligand>
</feature>
<evidence type="ECO:0000313" key="8">
    <source>
        <dbReference type="EMBL" id="CAG8501652.1"/>
    </source>
</evidence>
<dbReference type="EMBL" id="CAJVQA010001079">
    <property type="protein sequence ID" value="CAG8501652.1"/>
    <property type="molecule type" value="Genomic_DNA"/>
</dbReference>
<evidence type="ECO:0000256" key="6">
    <source>
        <dbReference type="PIRSR" id="PIRSR601019-2"/>
    </source>
</evidence>
<dbReference type="InterPro" id="IPR027417">
    <property type="entry name" value="P-loop_NTPase"/>
</dbReference>
<feature type="binding site" evidence="6">
    <location>
        <position position="229"/>
    </location>
    <ligand>
        <name>Mg(2+)</name>
        <dbReference type="ChEBI" id="CHEBI:18420"/>
    </ligand>
</feature>
<comment type="caution">
    <text evidence="8">The sequence shown here is derived from an EMBL/GenBank/DDBJ whole genome shotgun (WGS) entry which is preliminary data.</text>
</comment>
<dbReference type="OrthoDB" id="5817230at2759"/>
<feature type="compositionally biased region" description="Basic and acidic residues" evidence="7">
    <location>
        <begin position="26"/>
        <end position="47"/>
    </location>
</feature>
<evidence type="ECO:0000256" key="1">
    <source>
        <dbReference type="ARBA" id="ARBA00022723"/>
    </source>
</evidence>
<keyword evidence="3 5" id="KW-0342">GTP-binding</keyword>
<name>A0A9N9F0F3_9GLOM</name>
<organism evidence="8 9">
    <name type="scientific">Cetraspora pellucida</name>
    <dbReference type="NCBI Taxonomy" id="1433469"/>
    <lineage>
        <taxon>Eukaryota</taxon>
        <taxon>Fungi</taxon>
        <taxon>Fungi incertae sedis</taxon>
        <taxon>Mucoromycota</taxon>
        <taxon>Glomeromycotina</taxon>
        <taxon>Glomeromycetes</taxon>
        <taxon>Diversisporales</taxon>
        <taxon>Gigasporaceae</taxon>
        <taxon>Cetraspora</taxon>
    </lineage>
</organism>
<feature type="binding site" evidence="5">
    <location>
        <begin position="223"/>
        <end position="229"/>
    </location>
    <ligand>
        <name>GTP</name>
        <dbReference type="ChEBI" id="CHEBI:37565"/>
    </ligand>
</feature>
<keyword evidence="6" id="KW-0460">Magnesium</keyword>
<feature type="binding site" evidence="5">
    <location>
        <begin position="198"/>
        <end position="199"/>
    </location>
    <ligand>
        <name>GTP</name>
        <dbReference type="ChEBI" id="CHEBI:37565"/>
    </ligand>
</feature>
<dbReference type="GO" id="GO:0031683">
    <property type="term" value="F:G-protein beta/gamma-subunit complex binding"/>
    <property type="evidence" value="ECO:0007669"/>
    <property type="project" value="InterPro"/>
</dbReference>
<gene>
    <name evidence="8" type="ORF">CPELLU_LOCUS2477</name>
</gene>
<dbReference type="InterPro" id="IPR001019">
    <property type="entry name" value="Gprotein_alpha_su"/>
</dbReference>
<protein>
    <submittedName>
        <fullName evidence="8">10228_t:CDS:1</fullName>
    </submittedName>
</protein>
<dbReference type="PANTHER" id="PTHR10218">
    <property type="entry name" value="GTP-BINDING PROTEIN ALPHA SUBUNIT"/>
    <property type="match status" value="1"/>
</dbReference>
<dbReference type="AlphaFoldDB" id="A0A9N9F0F3"/>
<dbReference type="Gene3D" id="3.40.50.300">
    <property type="entry name" value="P-loop containing nucleotide triphosphate hydrolases"/>
    <property type="match status" value="1"/>
</dbReference>
<accession>A0A9N9F0F3</accession>
<proteinExistence type="predicted"/>
<feature type="binding site" evidence="5">
    <location>
        <begin position="72"/>
        <end position="77"/>
    </location>
    <ligand>
        <name>GTP</name>
        <dbReference type="ChEBI" id="CHEBI:37565"/>
    </ligand>
</feature>
<dbReference type="SUPFAM" id="SSF52540">
    <property type="entry name" value="P-loop containing nucleoside triphosphate hydrolases"/>
    <property type="match status" value="1"/>
</dbReference>
<keyword evidence="9" id="KW-1185">Reference proteome</keyword>
<dbReference type="CDD" id="cd00066">
    <property type="entry name" value="G-alpha"/>
    <property type="match status" value="1"/>
</dbReference>
<dbReference type="GO" id="GO:0005737">
    <property type="term" value="C:cytoplasm"/>
    <property type="evidence" value="ECO:0007669"/>
    <property type="project" value="TreeGrafter"/>
</dbReference>
<dbReference type="InterPro" id="IPR011025">
    <property type="entry name" value="GproteinA_insert"/>
</dbReference>
<evidence type="ECO:0000256" key="4">
    <source>
        <dbReference type="ARBA" id="ARBA00023224"/>
    </source>
</evidence>
<dbReference type="FunFam" id="3.40.50.300:FF:000692">
    <property type="entry name" value="Guanine nucleotide-binding protein subunit alpha"/>
    <property type="match status" value="1"/>
</dbReference>
<dbReference type="SUPFAM" id="SSF47895">
    <property type="entry name" value="Transducin (alpha subunit), insertion domain"/>
    <property type="match status" value="1"/>
</dbReference>
<keyword evidence="2 5" id="KW-0547">Nucleotide-binding</keyword>
<dbReference type="GO" id="GO:0005525">
    <property type="term" value="F:GTP binding"/>
    <property type="evidence" value="ECO:0007669"/>
    <property type="project" value="UniProtKB-KW"/>
</dbReference>
<feature type="binding site" evidence="5">
    <location>
        <begin position="316"/>
        <end position="319"/>
    </location>
    <ligand>
        <name>GTP</name>
        <dbReference type="ChEBI" id="CHEBI:37565"/>
    </ligand>
</feature>
<keyword evidence="1 6" id="KW-0479">Metal-binding</keyword>
<dbReference type="GO" id="GO:0046872">
    <property type="term" value="F:metal ion binding"/>
    <property type="evidence" value="ECO:0007669"/>
    <property type="project" value="UniProtKB-KW"/>
</dbReference>
<evidence type="ECO:0000256" key="2">
    <source>
        <dbReference type="ARBA" id="ARBA00022741"/>
    </source>
</evidence>
<evidence type="ECO:0000256" key="7">
    <source>
        <dbReference type="SAM" id="MobiDB-lite"/>
    </source>
</evidence>
<dbReference type="PRINTS" id="PR00318">
    <property type="entry name" value="GPROTEINA"/>
</dbReference>
<reference evidence="8" key="1">
    <citation type="submission" date="2021-06" db="EMBL/GenBank/DDBJ databases">
        <authorList>
            <person name="Kallberg Y."/>
            <person name="Tangrot J."/>
            <person name="Rosling A."/>
        </authorList>
    </citation>
    <scope>NUCLEOTIDE SEQUENCE</scope>
    <source>
        <strain evidence="8">FL966</strain>
    </source>
</reference>
<feature type="binding site" evidence="6">
    <location>
        <position position="76"/>
    </location>
    <ligand>
        <name>Mg(2+)</name>
        <dbReference type="ChEBI" id="CHEBI:18420"/>
    </ligand>
</feature>